<evidence type="ECO:0000256" key="1">
    <source>
        <dbReference type="SAM" id="MobiDB-lite"/>
    </source>
</evidence>
<comment type="caution">
    <text evidence="2">The sequence shown here is derived from an EMBL/GenBank/DDBJ whole genome shotgun (WGS) entry which is preliminary data.</text>
</comment>
<name>A0ABT9R6R6_9ACTN</name>
<dbReference type="EMBL" id="JAUSRB010000002">
    <property type="protein sequence ID" value="MDP9864942.1"/>
    <property type="molecule type" value="Genomic_DNA"/>
</dbReference>
<feature type="region of interest" description="Disordered" evidence="1">
    <location>
        <begin position="1"/>
        <end position="20"/>
    </location>
</feature>
<organism evidence="2 3">
    <name type="scientific">Streptosporangium brasiliense</name>
    <dbReference type="NCBI Taxonomy" id="47480"/>
    <lineage>
        <taxon>Bacteria</taxon>
        <taxon>Bacillati</taxon>
        <taxon>Actinomycetota</taxon>
        <taxon>Actinomycetes</taxon>
        <taxon>Streptosporangiales</taxon>
        <taxon>Streptosporangiaceae</taxon>
        <taxon>Streptosporangium</taxon>
    </lineage>
</organism>
<keyword evidence="3" id="KW-1185">Reference proteome</keyword>
<protein>
    <submittedName>
        <fullName evidence="2">N-acyl-D-aspartate/D-glutamate deacylase</fullName>
    </submittedName>
</protein>
<evidence type="ECO:0000313" key="3">
    <source>
        <dbReference type="Proteomes" id="UP001230426"/>
    </source>
</evidence>
<dbReference type="InterPro" id="IPR011059">
    <property type="entry name" value="Metal-dep_hydrolase_composite"/>
</dbReference>
<reference evidence="2 3" key="1">
    <citation type="submission" date="2023-07" db="EMBL/GenBank/DDBJ databases">
        <title>Sequencing the genomes of 1000 actinobacteria strains.</title>
        <authorList>
            <person name="Klenk H.-P."/>
        </authorList>
    </citation>
    <scope>NUCLEOTIDE SEQUENCE [LARGE SCALE GENOMIC DNA]</scope>
    <source>
        <strain evidence="2 3">DSM 44109</strain>
    </source>
</reference>
<proteinExistence type="predicted"/>
<sequence>MHDLILRGGTLRDGSGPPGRTADVCVFDPAAIRHDGTYDEPGIRPAGVIHVLLGGRMVIDGGEFTGGGHGRLLRRGGGCLQRREAG</sequence>
<accession>A0ABT9R6R6</accession>
<dbReference type="SUPFAM" id="SSF51338">
    <property type="entry name" value="Composite domain of metallo-dependent hydrolases"/>
    <property type="match status" value="1"/>
</dbReference>
<dbReference type="Proteomes" id="UP001230426">
    <property type="component" value="Unassembled WGS sequence"/>
</dbReference>
<evidence type="ECO:0000313" key="2">
    <source>
        <dbReference type="EMBL" id="MDP9864942.1"/>
    </source>
</evidence>
<dbReference type="RefSeq" id="WP_306863585.1">
    <property type="nucleotide sequence ID" value="NZ_JAUSRB010000002.1"/>
</dbReference>
<gene>
    <name evidence="2" type="ORF">J2S55_004208</name>
</gene>